<name>A0A2X2C7V8_PROMI</name>
<dbReference type="InterPro" id="IPR027417">
    <property type="entry name" value="P-loop_NTPase"/>
</dbReference>
<dbReference type="SUPFAM" id="SSF52540">
    <property type="entry name" value="P-loop containing nucleoside triphosphate hydrolases"/>
    <property type="match status" value="1"/>
</dbReference>
<dbReference type="InterPro" id="IPR011527">
    <property type="entry name" value="ABC1_TM_dom"/>
</dbReference>
<dbReference type="Pfam" id="PF00664">
    <property type="entry name" value="ABC_membrane"/>
    <property type="match status" value="1"/>
</dbReference>
<evidence type="ECO:0000256" key="4">
    <source>
        <dbReference type="ARBA" id="ARBA00022448"/>
    </source>
</evidence>
<dbReference type="PROSITE" id="PS50893">
    <property type="entry name" value="ABC_TRANSPORTER_2"/>
    <property type="match status" value="1"/>
</dbReference>
<dbReference type="GO" id="GO:0016887">
    <property type="term" value="F:ATP hydrolysis activity"/>
    <property type="evidence" value="ECO:0007669"/>
    <property type="project" value="InterPro"/>
</dbReference>
<dbReference type="GO" id="GO:0005886">
    <property type="term" value="C:plasma membrane"/>
    <property type="evidence" value="ECO:0007669"/>
    <property type="project" value="UniProtKB-SubCell"/>
</dbReference>
<dbReference type="InterPro" id="IPR003593">
    <property type="entry name" value="AAA+_ATPase"/>
</dbReference>
<accession>A0A2X2C7V8</accession>
<evidence type="ECO:0000313" key="12">
    <source>
        <dbReference type="Proteomes" id="UP000251485"/>
    </source>
</evidence>
<dbReference type="Pfam" id="PF00005">
    <property type="entry name" value="ABC_tran"/>
    <property type="match status" value="1"/>
</dbReference>
<dbReference type="AlphaFoldDB" id="A0A2X2C7V8"/>
<dbReference type="PROSITE" id="PS00211">
    <property type="entry name" value="ABC_TRANSPORTER_1"/>
    <property type="match status" value="1"/>
</dbReference>
<dbReference type="SUPFAM" id="SSF90123">
    <property type="entry name" value="ABC transporter transmembrane region"/>
    <property type="match status" value="1"/>
</dbReference>
<evidence type="ECO:0000256" key="10">
    <source>
        <dbReference type="ARBA" id="ARBA00023136"/>
    </source>
</evidence>
<organism evidence="11 12">
    <name type="scientific">Proteus mirabilis</name>
    <dbReference type="NCBI Taxonomy" id="584"/>
    <lineage>
        <taxon>Bacteria</taxon>
        <taxon>Pseudomonadati</taxon>
        <taxon>Pseudomonadota</taxon>
        <taxon>Gammaproteobacteria</taxon>
        <taxon>Enterobacterales</taxon>
        <taxon>Morganellaceae</taxon>
        <taxon>Proteus</taxon>
    </lineage>
</organism>
<evidence type="ECO:0000256" key="1">
    <source>
        <dbReference type="ARBA" id="ARBA00004651"/>
    </source>
</evidence>
<keyword evidence="6" id="KW-0812">Transmembrane</keyword>
<reference evidence="11 12" key="1">
    <citation type="submission" date="2018-06" db="EMBL/GenBank/DDBJ databases">
        <authorList>
            <consortium name="Pathogen Informatics"/>
            <person name="Doyle S."/>
        </authorList>
    </citation>
    <scope>NUCLEOTIDE SEQUENCE [LARGE SCALE GENOMIC DNA]</scope>
    <source>
        <strain evidence="11 12">NCTC10975</strain>
    </source>
</reference>
<proteinExistence type="inferred from homology"/>
<gene>
    <name evidence="11" type="primary">hlyB_2</name>
    <name evidence="11" type="ORF">NCTC10975_04994</name>
</gene>
<evidence type="ECO:0000256" key="9">
    <source>
        <dbReference type="ARBA" id="ARBA00022989"/>
    </source>
</evidence>
<dbReference type="PANTHER" id="PTHR43394:SF1">
    <property type="entry name" value="ATP-BINDING CASSETTE SUB-FAMILY B MEMBER 10, MITOCHONDRIAL"/>
    <property type="match status" value="1"/>
</dbReference>
<dbReference type="PANTHER" id="PTHR43394">
    <property type="entry name" value="ATP-DEPENDENT PERMEASE MDL1, MITOCHONDRIAL"/>
    <property type="match status" value="1"/>
</dbReference>
<sequence>MNYITKNTPSLHPSIIDGLIYFSKKNKGTLKKEQLIHFLGNDDNLSELNIIEAAQQLNLKCEFSFFNSESEYKDKIIIDTLIEINGYWYILKNRTSDKLIIIDPSTNTESHYHIDKKITYTTLLIINKIFTPKQSKFSLMWCIPSLLKQKKSLYLIFILSCFIQLFALVNPIIFEKIIDKVLTGRSLSNLQVLGVLLVLLAIIEPIYLLLRDKLYAFVSCTLGAEFSGKIYQHLIRLPSQFFNQRQSGQIIARIQELAHIRQFITGSALMMVLDFIFIIVFLSVMFAYSVLLTWITIAALVVYFLFWLILGPMIRYWVEQEYQANADNTSLLTEAINGIETIKITATEHQFIEKWQYKLTNYILKRFSAAKKALFAQQLIGAIHKITMAIILWHGVNLIMKAQLSVGELVAFNMFATHITQPILRLAQLWQDVQQTGISIRRIGEIVNTPTEHQHQGLATVPNIAGSIVFSHVRFRYTANTPDVIEQLSFSIPAGKFIGITGPSGSGKSTITRLIQRFYTPQQGQIYIDGMDLAIANPLTLRQSISVVLQDNFLFSGTIMENIRLSKPDCSEEDIIEASKLAGAFHFITQLPEGFNTQVGERGSNLSGGQRQRIALARALLPDPRILILDEATSALDYASEAEILANLPAICKNRTVICIAHRLNAISISDYIYVIDKGRILEEGTHSDLLNKKTLYQQLWQQQTQQ</sequence>
<evidence type="ECO:0000256" key="8">
    <source>
        <dbReference type="ARBA" id="ARBA00022840"/>
    </source>
</evidence>
<comment type="similarity">
    <text evidence="2">Belongs to the ABC transporter superfamily. Protein-1 exporter (TC 3.A.1.109) family.</text>
</comment>
<dbReference type="GO" id="GO:0005524">
    <property type="term" value="F:ATP binding"/>
    <property type="evidence" value="ECO:0007669"/>
    <property type="project" value="UniProtKB-KW"/>
</dbReference>
<comment type="subcellular location">
    <subcellularLocation>
        <location evidence="1">Cell membrane</location>
        <topology evidence="1">Multi-pass membrane protein</topology>
    </subcellularLocation>
</comment>
<dbReference type="Gene3D" id="3.40.50.300">
    <property type="entry name" value="P-loop containing nucleotide triphosphate hydrolases"/>
    <property type="match status" value="1"/>
</dbReference>
<evidence type="ECO:0000256" key="7">
    <source>
        <dbReference type="ARBA" id="ARBA00022741"/>
    </source>
</evidence>
<dbReference type="InterPro" id="IPR010132">
    <property type="entry name" value="ATPase_T1SS_HlyB"/>
</dbReference>
<dbReference type="NCBIfam" id="TIGR01846">
    <property type="entry name" value="type_I_sec_HlyB"/>
    <property type="match status" value="1"/>
</dbReference>
<keyword evidence="8" id="KW-0067">ATP-binding</keyword>
<dbReference type="Proteomes" id="UP000251485">
    <property type="component" value="Unassembled WGS sequence"/>
</dbReference>
<dbReference type="InterPro" id="IPR017871">
    <property type="entry name" value="ABC_transporter-like_CS"/>
</dbReference>
<evidence type="ECO:0000256" key="5">
    <source>
        <dbReference type="ARBA" id="ARBA00022475"/>
    </source>
</evidence>
<dbReference type="GO" id="GO:0015421">
    <property type="term" value="F:ABC-type oligopeptide transporter activity"/>
    <property type="evidence" value="ECO:0007669"/>
    <property type="project" value="TreeGrafter"/>
</dbReference>
<evidence type="ECO:0000256" key="3">
    <source>
        <dbReference type="ARBA" id="ARBA00015531"/>
    </source>
</evidence>
<evidence type="ECO:0000256" key="2">
    <source>
        <dbReference type="ARBA" id="ARBA00006025"/>
    </source>
</evidence>
<protein>
    <recommendedName>
        <fullName evidence="3">Alpha-hemolysin translocation ATP-binding protein HlyB</fullName>
    </recommendedName>
</protein>
<dbReference type="InterPro" id="IPR003439">
    <property type="entry name" value="ABC_transporter-like_ATP-bd"/>
</dbReference>
<keyword evidence="5" id="KW-1003">Cell membrane</keyword>
<keyword evidence="4" id="KW-0813">Transport</keyword>
<dbReference type="FunFam" id="3.40.50.300:FF:000221">
    <property type="entry name" value="Multidrug ABC transporter ATP-binding protein"/>
    <property type="match status" value="1"/>
</dbReference>
<dbReference type="CDD" id="cd18588">
    <property type="entry name" value="ABC_6TM_CyaB_HlyB_like"/>
    <property type="match status" value="1"/>
</dbReference>
<dbReference type="RefSeq" id="WP_036918794.1">
    <property type="nucleotide sequence ID" value="NZ_CAXOHV010000004.1"/>
</dbReference>
<dbReference type="SMART" id="SM00382">
    <property type="entry name" value="AAA"/>
    <property type="match status" value="1"/>
</dbReference>
<evidence type="ECO:0000313" key="11">
    <source>
        <dbReference type="EMBL" id="SPZ03368.1"/>
    </source>
</evidence>
<dbReference type="EMBL" id="UAUE01000036">
    <property type="protein sequence ID" value="SPZ03368.1"/>
    <property type="molecule type" value="Genomic_DNA"/>
</dbReference>
<keyword evidence="7" id="KW-0547">Nucleotide-binding</keyword>
<dbReference type="GO" id="GO:0030256">
    <property type="term" value="C:type I protein secretion system complex"/>
    <property type="evidence" value="ECO:0007669"/>
    <property type="project" value="InterPro"/>
</dbReference>
<dbReference type="InterPro" id="IPR036640">
    <property type="entry name" value="ABC1_TM_sf"/>
</dbReference>
<dbReference type="Gene3D" id="1.20.1560.10">
    <property type="entry name" value="ABC transporter type 1, transmembrane domain"/>
    <property type="match status" value="1"/>
</dbReference>
<evidence type="ECO:0000256" key="6">
    <source>
        <dbReference type="ARBA" id="ARBA00022692"/>
    </source>
</evidence>
<dbReference type="PROSITE" id="PS50929">
    <property type="entry name" value="ABC_TM1F"/>
    <property type="match status" value="1"/>
</dbReference>
<dbReference type="InterPro" id="IPR039421">
    <property type="entry name" value="Type_1_exporter"/>
</dbReference>
<keyword evidence="10" id="KW-0472">Membrane</keyword>
<dbReference type="GO" id="GO:0030253">
    <property type="term" value="P:protein secretion by the type I secretion system"/>
    <property type="evidence" value="ECO:0007669"/>
    <property type="project" value="InterPro"/>
</dbReference>
<keyword evidence="9" id="KW-1133">Transmembrane helix</keyword>